<gene>
    <name evidence="2" type="ORF">CPT75_06355</name>
</gene>
<dbReference type="PANTHER" id="PTHR43451:SF1">
    <property type="entry name" value="ACETYLTRANSFERASE"/>
    <property type="match status" value="1"/>
</dbReference>
<dbReference type="Gene3D" id="3.40.630.30">
    <property type="match status" value="1"/>
</dbReference>
<dbReference type="OrthoDB" id="307526at2"/>
<accession>A0A317FYF6</accession>
<dbReference type="PANTHER" id="PTHR43451">
    <property type="entry name" value="ACETYLTRANSFERASE (GNAT) FAMILY PROTEIN"/>
    <property type="match status" value="1"/>
</dbReference>
<evidence type="ECO:0000313" key="2">
    <source>
        <dbReference type="EMBL" id="PWT26758.1"/>
    </source>
</evidence>
<dbReference type="AlphaFoldDB" id="A0A317FYF6"/>
<protein>
    <submittedName>
        <fullName evidence="2">GNAT family N-acetyltransferase</fullName>
    </submittedName>
</protein>
<evidence type="ECO:0000259" key="1">
    <source>
        <dbReference type="PROSITE" id="PS51186"/>
    </source>
</evidence>
<evidence type="ECO:0000313" key="3">
    <source>
        <dbReference type="Proteomes" id="UP000245488"/>
    </source>
</evidence>
<dbReference type="SUPFAM" id="SSF55729">
    <property type="entry name" value="Acyl-CoA N-acyltransferases (Nat)"/>
    <property type="match status" value="1"/>
</dbReference>
<dbReference type="EMBL" id="NXNG01000001">
    <property type="protein sequence ID" value="PWT26758.1"/>
    <property type="molecule type" value="Genomic_DNA"/>
</dbReference>
<dbReference type="GO" id="GO:0016747">
    <property type="term" value="F:acyltransferase activity, transferring groups other than amino-acyl groups"/>
    <property type="evidence" value="ECO:0007669"/>
    <property type="project" value="InterPro"/>
</dbReference>
<dbReference type="Pfam" id="PF13673">
    <property type="entry name" value="Acetyltransf_10"/>
    <property type="match status" value="1"/>
</dbReference>
<name>A0A317FYF6_BUTFI</name>
<keyword evidence="2" id="KW-0808">Transferase</keyword>
<feature type="domain" description="N-acetyltransferase" evidence="1">
    <location>
        <begin position="19"/>
        <end position="170"/>
    </location>
</feature>
<sequence length="170" mass="20101">MWRRLALIKRPLLGDIMEFIIRKGYASDWDKAMELVWRTFIVFNAADYSTEGQENFRKFLFGQELYQQYAIGNYDLLTAFDKDTLVGVLLLRENRHISLLFVDGDYHGRGIGHMLIECASKYVRKKGRRFKISVNASRFAVPFYKHEGFKEARIEQFEDGIRYLPMELKL</sequence>
<comment type="caution">
    <text evidence="2">The sequence shown here is derived from an EMBL/GenBank/DDBJ whole genome shotgun (WGS) entry which is preliminary data.</text>
</comment>
<dbReference type="InterPro" id="IPR052564">
    <property type="entry name" value="N-acetyltrans/Recomb-assoc"/>
</dbReference>
<dbReference type="Proteomes" id="UP000245488">
    <property type="component" value="Chromosome"/>
</dbReference>
<dbReference type="CDD" id="cd04301">
    <property type="entry name" value="NAT_SF"/>
    <property type="match status" value="1"/>
</dbReference>
<organism evidence="2 3">
    <name type="scientific">Butyrivibrio fibrisolvens</name>
    <dbReference type="NCBI Taxonomy" id="831"/>
    <lineage>
        <taxon>Bacteria</taxon>
        <taxon>Bacillati</taxon>
        <taxon>Bacillota</taxon>
        <taxon>Clostridia</taxon>
        <taxon>Lachnospirales</taxon>
        <taxon>Lachnospiraceae</taxon>
        <taxon>Butyrivibrio</taxon>
    </lineage>
</organism>
<dbReference type="InterPro" id="IPR016181">
    <property type="entry name" value="Acyl_CoA_acyltransferase"/>
</dbReference>
<dbReference type="PROSITE" id="PS51186">
    <property type="entry name" value="GNAT"/>
    <property type="match status" value="1"/>
</dbReference>
<keyword evidence="3" id="KW-1185">Reference proteome</keyword>
<dbReference type="InterPro" id="IPR000182">
    <property type="entry name" value="GNAT_dom"/>
</dbReference>
<reference evidence="2 3" key="1">
    <citation type="submission" date="2017-09" db="EMBL/GenBank/DDBJ databases">
        <title>High-quality draft genome sequence of Butyrivibrio fibrisolvens INBov1, isolated from cow rumen.</title>
        <authorList>
            <person name="Rodriguez Hernaez J."/>
            <person name="Rivarola M."/>
            <person name="Paniego N."/>
            <person name="Cravero S."/>
            <person name="Ceron Cucchi M."/>
            <person name="Martinez M.C."/>
        </authorList>
    </citation>
    <scope>NUCLEOTIDE SEQUENCE [LARGE SCALE GENOMIC DNA]</scope>
    <source>
        <strain evidence="2 3">INBov1</strain>
    </source>
</reference>
<proteinExistence type="predicted"/>